<evidence type="ECO:0000313" key="2">
    <source>
        <dbReference type="EMBL" id="SUQ37396.1"/>
    </source>
</evidence>
<evidence type="ECO:0000313" key="3">
    <source>
        <dbReference type="Proteomes" id="UP000255169"/>
    </source>
</evidence>
<name>A0A0A8VEC4_YERRU</name>
<dbReference type="GeneID" id="66879861"/>
<dbReference type="EMBL" id="LN681231">
    <property type="protein sequence ID" value="CEK27935.1"/>
    <property type="molecule type" value="Genomic_DNA"/>
</dbReference>
<reference evidence="2 3" key="2">
    <citation type="submission" date="2018-06" db="EMBL/GenBank/DDBJ databases">
        <authorList>
            <consortium name="Pathogen Informatics"/>
            <person name="Doyle S."/>
        </authorList>
    </citation>
    <scope>NUCLEOTIDE SEQUENCE [LARGE SCALE GENOMIC DNA]</scope>
    <source>
        <strain evidence="2 3">NCTC10476</strain>
    </source>
</reference>
<accession>A0A0A8VEC4</accession>
<keyword evidence="3" id="KW-1185">Reference proteome</keyword>
<gene>
    <name evidence="1" type="ORF">CSF007_10925</name>
    <name evidence="2" type="ORF">NCTC10476_03520</name>
</gene>
<protein>
    <submittedName>
        <fullName evidence="2">Restriction alleviation protein, Lar family</fullName>
    </submittedName>
</protein>
<dbReference type="AlphaFoldDB" id="A0A0A8VEC4"/>
<evidence type="ECO:0000313" key="1">
    <source>
        <dbReference type="EMBL" id="CEK27935.1"/>
    </source>
</evidence>
<dbReference type="EMBL" id="UHJG01000002">
    <property type="protein sequence ID" value="SUQ37396.1"/>
    <property type="molecule type" value="Genomic_DNA"/>
</dbReference>
<sequence>MENQLLPCPLCGNDEIELNPVIHEGEPMFIVRCDCCGVHLPPDTRSRNVIVWNQRAPRPVDASVPYEVREHPVMGRFQIIKPGETK</sequence>
<dbReference type="Proteomes" id="UP000255169">
    <property type="component" value="Unassembled WGS sequence"/>
</dbReference>
<organism evidence="1">
    <name type="scientific">Yersinia ruckeri</name>
    <dbReference type="NCBI Taxonomy" id="29486"/>
    <lineage>
        <taxon>Bacteria</taxon>
        <taxon>Pseudomonadati</taxon>
        <taxon>Pseudomonadota</taxon>
        <taxon>Gammaproteobacteria</taxon>
        <taxon>Enterobacterales</taxon>
        <taxon>Yersiniaceae</taxon>
        <taxon>Yersinia</taxon>
    </lineage>
</organism>
<dbReference type="RefSeq" id="WP_040154982.1">
    <property type="nucleotide sequence ID" value="NZ_CCYO01000017.1"/>
</dbReference>
<proteinExistence type="predicted"/>
<reference evidence="1" key="1">
    <citation type="journal article" date="2015" name="Genome Announc.">
        <title>Complete Genome Sequence of Yersinia ruckeri Strain CSF007-82, Etiologic Agent of Red Mouth Disease in Salmonid Fish.</title>
        <authorList>
            <person name="Nelson M.C."/>
            <person name="LaPatra S.E."/>
            <person name="Welch T.J."/>
            <person name="Graf J."/>
        </authorList>
    </citation>
    <scope>NUCLEOTIDE SEQUENCE</scope>
    <source>
        <strain evidence="1">CSF007-82</strain>
    </source>
</reference>